<feature type="region of interest" description="Disordered" evidence="1">
    <location>
        <begin position="119"/>
        <end position="138"/>
    </location>
</feature>
<comment type="caution">
    <text evidence="2">The sequence shown here is derived from an EMBL/GenBank/DDBJ whole genome shotgun (WGS) entry which is preliminary data.</text>
</comment>
<sequence>MANNTVSKKDSGSSSSSHPGTNARPEAAAACKTPQCESWPTWCATCQALRAGAHICKNPDSAADEIAKPEPVYQRRLPHEAGTRRVEIEKNGKQNPMACTSSNSDTKCVCTLMAEHPVTEGRESAAPETIQLDGPGPQRRASVALCWWD</sequence>
<evidence type="ECO:0000313" key="3">
    <source>
        <dbReference type="Proteomes" id="UP001390339"/>
    </source>
</evidence>
<dbReference type="EMBL" id="JAPCWZ010000004">
    <property type="protein sequence ID" value="KAK8868358.1"/>
    <property type="molecule type" value="Genomic_DNA"/>
</dbReference>
<protein>
    <submittedName>
        <fullName evidence="2">Uncharacterized protein</fullName>
    </submittedName>
</protein>
<gene>
    <name evidence="2" type="ORF">PGQ11_006936</name>
</gene>
<reference evidence="2 3" key="1">
    <citation type="journal article" date="2024" name="IMA Fungus">
        <title>Apiospora arundinis, a panoply of carbohydrate-active enzymes and secondary metabolites.</title>
        <authorList>
            <person name="Sorensen T."/>
            <person name="Petersen C."/>
            <person name="Muurmann A.T."/>
            <person name="Christiansen J.V."/>
            <person name="Brundto M.L."/>
            <person name="Overgaard C.K."/>
            <person name="Boysen A.T."/>
            <person name="Wollenberg R.D."/>
            <person name="Larsen T.O."/>
            <person name="Sorensen J.L."/>
            <person name="Nielsen K.L."/>
            <person name="Sondergaard T.E."/>
        </authorList>
    </citation>
    <scope>NUCLEOTIDE SEQUENCE [LARGE SCALE GENOMIC DNA]</scope>
    <source>
        <strain evidence="2 3">AAU 773</strain>
    </source>
</reference>
<dbReference type="Proteomes" id="UP001390339">
    <property type="component" value="Unassembled WGS sequence"/>
</dbReference>
<name>A0ABR2IV37_9PEZI</name>
<feature type="region of interest" description="Disordered" evidence="1">
    <location>
        <begin position="1"/>
        <end position="30"/>
    </location>
</feature>
<keyword evidence="3" id="KW-1185">Reference proteome</keyword>
<accession>A0ABR2IV37</accession>
<evidence type="ECO:0000313" key="2">
    <source>
        <dbReference type="EMBL" id="KAK8868358.1"/>
    </source>
</evidence>
<evidence type="ECO:0000256" key="1">
    <source>
        <dbReference type="SAM" id="MobiDB-lite"/>
    </source>
</evidence>
<proteinExistence type="predicted"/>
<organism evidence="2 3">
    <name type="scientific">Apiospora arundinis</name>
    <dbReference type="NCBI Taxonomy" id="335852"/>
    <lineage>
        <taxon>Eukaryota</taxon>
        <taxon>Fungi</taxon>
        <taxon>Dikarya</taxon>
        <taxon>Ascomycota</taxon>
        <taxon>Pezizomycotina</taxon>
        <taxon>Sordariomycetes</taxon>
        <taxon>Xylariomycetidae</taxon>
        <taxon>Amphisphaeriales</taxon>
        <taxon>Apiosporaceae</taxon>
        <taxon>Apiospora</taxon>
    </lineage>
</organism>